<dbReference type="SUPFAM" id="SSF46894">
    <property type="entry name" value="C-terminal effector domain of the bipartite response regulators"/>
    <property type="match status" value="1"/>
</dbReference>
<dbReference type="Gene3D" id="3.40.50.2300">
    <property type="match status" value="1"/>
</dbReference>
<evidence type="ECO:0000256" key="2">
    <source>
        <dbReference type="ARBA" id="ARBA00023012"/>
    </source>
</evidence>
<protein>
    <recommendedName>
        <fullName evidence="12">DNA-binding response regulator</fullName>
    </recommendedName>
</protein>
<dbReference type="InterPro" id="IPR011006">
    <property type="entry name" value="CheY-like_superfamily"/>
</dbReference>
<dbReference type="Proteomes" id="UP000289758">
    <property type="component" value="Unassembled WGS sequence"/>
</dbReference>
<evidence type="ECO:0000256" key="4">
    <source>
        <dbReference type="ARBA" id="ARBA00023125"/>
    </source>
</evidence>
<evidence type="ECO:0000256" key="7">
    <source>
        <dbReference type="PROSITE-ProRule" id="PRU01091"/>
    </source>
</evidence>
<feature type="modified residue" description="4-aspartylphosphate" evidence="6">
    <location>
        <position position="54"/>
    </location>
</feature>
<dbReference type="PROSITE" id="PS51755">
    <property type="entry name" value="OMPR_PHOB"/>
    <property type="match status" value="1"/>
</dbReference>
<evidence type="ECO:0000259" key="8">
    <source>
        <dbReference type="PROSITE" id="PS50110"/>
    </source>
</evidence>
<dbReference type="PROSITE" id="PS50110">
    <property type="entry name" value="RESPONSE_REGULATORY"/>
    <property type="match status" value="1"/>
</dbReference>
<dbReference type="OrthoDB" id="5343928at2"/>
<feature type="domain" description="OmpR/PhoB-type" evidence="9">
    <location>
        <begin position="139"/>
        <end position="233"/>
    </location>
</feature>
<dbReference type="SMART" id="SM00448">
    <property type="entry name" value="REC"/>
    <property type="match status" value="1"/>
</dbReference>
<evidence type="ECO:0000256" key="5">
    <source>
        <dbReference type="ARBA" id="ARBA00023163"/>
    </source>
</evidence>
<dbReference type="Pfam" id="PF00072">
    <property type="entry name" value="Response_reg"/>
    <property type="match status" value="1"/>
</dbReference>
<dbReference type="GO" id="GO:0000156">
    <property type="term" value="F:phosphorelay response regulator activity"/>
    <property type="evidence" value="ECO:0007669"/>
    <property type="project" value="TreeGrafter"/>
</dbReference>
<dbReference type="AlphaFoldDB" id="A0A4Q1AQN0"/>
<keyword evidence="4 7" id="KW-0238">DNA-binding</keyword>
<keyword evidence="3" id="KW-0805">Transcription regulation</keyword>
<dbReference type="InterPro" id="IPR001867">
    <property type="entry name" value="OmpR/PhoB-type_DNA-bd"/>
</dbReference>
<dbReference type="InterPro" id="IPR039420">
    <property type="entry name" value="WalR-like"/>
</dbReference>
<sequence length="233" mass="26888">MEYKLLIVEDNTIAYEYLKGILQKLNFKNIYHANDSSTVLDIVKDTHIDLIFMDINIDGSLDGIECVKMLDKEYFIPIIYTTAYADSNTIEEAKNDNVFGYLIKPFSMDSVEATLKVALNLMENLKKIKKEKEIGSKKIENIKLKDGYDYCISSKTLTFKGLVINLTNKEMLILDFLCKNPNQRISYETLREEIWFAKEISSSTIRDTISRLKKKVPTLCIENISNYGYVLKV</sequence>
<evidence type="ECO:0000256" key="1">
    <source>
        <dbReference type="ARBA" id="ARBA00022553"/>
    </source>
</evidence>
<dbReference type="GO" id="GO:0005829">
    <property type="term" value="C:cytosol"/>
    <property type="evidence" value="ECO:0007669"/>
    <property type="project" value="TreeGrafter"/>
</dbReference>
<dbReference type="SMART" id="SM00862">
    <property type="entry name" value="Trans_reg_C"/>
    <property type="match status" value="1"/>
</dbReference>
<evidence type="ECO:0008006" key="12">
    <source>
        <dbReference type="Google" id="ProtNLM"/>
    </source>
</evidence>
<dbReference type="GO" id="GO:0006355">
    <property type="term" value="P:regulation of DNA-templated transcription"/>
    <property type="evidence" value="ECO:0007669"/>
    <property type="project" value="InterPro"/>
</dbReference>
<dbReference type="EMBL" id="PDKK01000019">
    <property type="protein sequence ID" value="RXK01830.1"/>
    <property type="molecule type" value="Genomic_DNA"/>
</dbReference>
<dbReference type="CDD" id="cd00383">
    <property type="entry name" value="trans_reg_C"/>
    <property type="match status" value="1"/>
</dbReference>
<feature type="DNA-binding region" description="OmpR/PhoB-type" evidence="7">
    <location>
        <begin position="139"/>
        <end position="233"/>
    </location>
</feature>
<name>A0A4Q1AQN0_9BACT</name>
<dbReference type="InterPro" id="IPR001789">
    <property type="entry name" value="Sig_transdc_resp-reg_receiver"/>
</dbReference>
<dbReference type="Gene3D" id="1.10.10.10">
    <property type="entry name" value="Winged helix-like DNA-binding domain superfamily/Winged helix DNA-binding domain"/>
    <property type="match status" value="1"/>
</dbReference>
<evidence type="ECO:0000313" key="11">
    <source>
        <dbReference type="Proteomes" id="UP000289758"/>
    </source>
</evidence>
<evidence type="ECO:0000259" key="9">
    <source>
        <dbReference type="PROSITE" id="PS51755"/>
    </source>
</evidence>
<accession>A0A4Q1AQN0</accession>
<feature type="domain" description="Response regulatory" evidence="8">
    <location>
        <begin position="4"/>
        <end position="119"/>
    </location>
</feature>
<dbReference type="PANTHER" id="PTHR48111:SF1">
    <property type="entry name" value="TWO-COMPONENT RESPONSE REGULATOR ORR33"/>
    <property type="match status" value="1"/>
</dbReference>
<dbReference type="InterPro" id="IPR036388">
    <property type="entry name" value="WH-like_DNA-bd_sf"/>
</dbReference>
<keyword evidence="11" id="KW-1185">Reference proteome</keyword>
<dbReference type="SUPFAM" id="SSF52172">
    <property type="entry name" value="CheY-like"/>
    <property type="match status" value="1"/>
</dbReference>
<organism evidence="10 11">
    <name type="scientific">Halarcobacter ebronensis</name>
    <dbReference type="NCBI Taxonomy" id="1462615"/>
    <lineage>
        <taxon>Bacteria</taxon>
        <taxon>Pseudomonadati</taxon>
        <taxon>Campylobacterota</taxon>
        <taxon>Epsilonproteobacteria</taxon>
        <taxon>Campylobacterales</taxon>
        <taxon>Arcobacteraceae</taxon>
        <taxon>Halarcobacter</taxon>
    </lineage>
</organism>
<keyword evidence="2" id="KW-0902">Two-component regulatory system</keyword>
<dbReference type="GO" id="GO:0032993">
    <property type="term" value="C:protein-DNA complex"/>
    <property type="evidence" value="ECO:0007669"/>
    <property type="project" value="TreeGrafter"/>
</dbReference>
<dbReference type="Pfam" id="PF00486">
    <property type="entry name" value="Trans_reg_C"/>
    <property type="match status" value="1"/>
</dbReference>
<evidence type="ECO:0000256" key="3">
    <source>
        <dbReference type="ARBA" id="ARBA00023015"/>
    </source>
</evidence>
<proteinExistence type="predicted"/>
<evidence type="ECO:0000313" key="10">
    <source>
        <dbReference type="EMBL" id="RXK01830.1"/>
    </source>
</evidence>
<keyword evidence="1 6" id="KW-0597">Phosphoprotein</keyword>
<dbReference type="InterPro" id="IPR016032">
    <property type="entry name" value="Sig_transdc_resp-reg_C-effctor"/>
</dbReference>
<evidence type="ECO:0000256" key="6">
    <source>
        <dbReference type="PROSITE-ProRule" id="PRU00169"/>
    </source>
</evidence>
<dbReference type="RefSeq" id="WP_129088317.1">
    <property type="nucleotide sequence ID" value="NZ_CP053836.1"/>
</dbReference>
<reference evidence="10 11" key="1">
    <citation type="submission" date="2017-10" db="EMBL/GenBank/DDBJ databases">
        <title>Genomics of the genus Arcobacter.</title>
        <authorList>
            <person name="Perez-Cataluna A."/>
            <person name="Figueras M.J."/>
        </authorList>
    </citation>
    <scope>NUCLEOTIDE SEQUENCE [LARGE SCALE GENOMIC DNA]</scope>
    <source>
        <strain evidence="10 11">CECT 8441</strain>
    </source>
</reference>
<gene>
    <name evidence="10" type="ORF">CRV07_14490</name>
</gene>
<dbReference type="GO" id="GO:0000976">
    <property type="term" value="F:transcription cis-regulatory region binding"/>
    <property type="evidence" value="ECO:0007669"/>
    <property type="project" value="TreeGrafter"/>
</dbReference>
<comment type="caution">
    <text evidence="10">The sequence shown here is derived from an EMBL/GenBank/DDBJ whole genome shotgun (WGS) entry which is preliminary data.</text>
</comment>
<keyword evidence="5" id="KW-0804">Transcription</keyword>
<dbReference type="PANTHER" id="PTHR48111">
    <property type="entry name" value="REGULATOR OF RPOS"/>
    <property type="match status" value="1"/>
</dbReference>